<dbReference type="PANTHER" id="PTHR30462">
    <property type="entry name" value="INTERMEMBRANE TRANSPORT PROTEIN PQIB-RELATED"/>
    <property type="match status" value="1"/>
</dbReference>
<keyword evidence="3" id="KW-0997">Cell inner membrane</keyword>
<evidence type="ECO:0000256" key="2">
    <source>
        <dbReference type="ARBA" id="ARBA00022475"/>
    </source>
</evidence>
<evidence type="ECO:0000259" key="8">
    <source>
        <dbReference type="Pfam" id="PF02470"/>
    </source>
</evidence>
<comment type="subcellular location">
    <subcellularLocation>
        <location evidence="1">Cell inner membrane</location>
    </subcellularLocation>
</comment>
<keyword evidence="5 7" id="KW-1133">Transmembrane helix</keyword>
<dbReference type="Pfam" id="PF02470">
    <property type="entry name" value="MlaD"/>
    <property type="match status" value="2"/>
</dbReference>
<keyword evidence="4 7" id="KW-0812">Transmembrane</keyword>
<keyword evidence="2" id="KW-1003">Cell membrane</keyword>
<keyword evidence="6 7" id="KW-0472">Membrane</keyword>
<dbReference type="GO" id="GO:0005886">
    <property type="term" value="C:plasma membrane"/>
    <property type="evidence" value="ECO:0007669"/>
    <property type="project" value="UniProtKB-SubCell"/>
</dbReference>
<dbReference type="InterPro" id="IPR051800">
    <property type="entry name" value="PqiA-PqiB_transport"/>
</dbReference>
<feature type="non-terminal residue" evidence="9">
    <location>
        <position position="238"/>
    </location>
</feature>
<name>A0A7C1ZQ17_9GAMM</name>
<comment type="caution">
    <text evidence="9">The sequence shown here is derived from an EMBL/GenBank/DDBJ whole genome shotgun (WGS) entry which is preliminary data.</text>
</comment>
<gene>
    <name evidence="9" type="ORF">ENI26_02925</name>
</gene>
<feature type="domain" description="Mce/MlaD" evidence="8">
    <location>
        <begin position="167"/>
        <end position="225"/>
    </location>
</feature>
<evidence type="ECO:0000313" key="9">
    <source>
        <dbReference type="EMBL" id="HEC73307.1"/>
    </source>
</evidence>
<reference evidence="9" key="1">
    <citation type="journal article" date="2020" name="mSystems">
        <title>Genome- and Community-Level Interaction Insights into Carbon Utilization and Element Cycling Functions of Hydrothermarchaeota in Hydrothermal Sediment.</title>
        <authorList>
            <person name="Zhou Z."/>
            <person name="Liu Y."/>
            <person name="Xu W."/>
            <person name="Pan J."/>
            <person name="Luo Z.H."/>
            <person name="Li M."/>
        </authorList>
    </citation>
    <scope>NUCLEOTIDE SEQUENCE [LARGE SCALE GENOMIC DNA]</scope>
    <source>
        <strain evidence="9">HyVt-380</strain>
    </source>
</reference>
<dbReference type="InterPro" id="IPR003399">
    <property type="entry name" value="Mce/MlaD"/>
</dbReference>
<protein>
    <submittedName>
        <fullName evidence="9">MCE family protein</fullName>
    </submittedName>
</protein>
<proteinExistence type="predicted"/>
<feature type="domain" description="Mce/MlaD" evidence="8">
    <location>
        <begin position="53"/>
        <end position="142"/>
    </location>
</feature>
<evidence type="ECO:0000256" key="5">
    <source>
        <dbReference type="ARBA" id="ARBA00022989"/>
    </source>
</evidence>
<evidence type="ECO:0000256" key="6">
    <source>
        <dbReference type="ARBA" id="ARBA00023136"/>
    </source>
</evidence>
<evidence type="ECO:0000256" key="3">
    <source>
        <dbReference type="ARBA" id="ARBA00022519"/>
    </source>
</evidence>
<dbReference type="PANTHER" id="PTHR30462:SF2">
    <property type="entry name" value="INTERMEMBRANE TRANSPORT PROTEIN PQIB"/>
    <property type="match status" value="1"/>
</dbReference>
<sequence>MTEQNLNTESADDLQLARAIKASNWSPIWILPIIAILIGLYLMYQNYLSTGPLVSLVMEDAEGIQAGKTLIKTRNVEIGHVESVKLSEDLQQAVIEARINPEAASTLVEDTRFWVVKPRVGRDGISGLNTVLSGAYIQLQPGQSSEEKETFSVLSQPPVSLDGNGIQISLVSDIGNSLRAGDPITYQGVTVGRVQSVKFDAAEQKMHQEIFIEAPYDDLVTVGTRFWSSSGVNISLNS</sequence>
<accession>A0A7C1ZQ17</accession>
<organism evidence="9">
    <name type="scientific">Methylophaga aminisulfidivorans</name>
    <dbReference type="NCBI Taxonomy" id="230105"/>
    <lineage>
        <taxon>Bacteria</taxon>
        <taxon>Pseudomonadati</taxon>
        <taxon>Pseudomonadota</taxon>
        <taxon>Gammaproteobacteria</taxon>
        <taxon>Thiotrichales</taxon>
        <taxon>Piscirickettsiaceae</taxon>
        <taxon>Methylophaga</taxon>
    </lineage>
</organism>
<dbReference type="EMBL" id="DRHY01000069">
    <property type="protein sequence ID" value="HEC73307.1"/>
    <property type="molecule type" value="Genomic_DNA"/>
</dbReference>
<dbReference type="AlphaFoldDB" id="A0A7C1ZQ17"/>
<evidence type="ECO:0000256" key="1">
    <source>
        <dbReference type="ARBA" id="ARBA00004533"/>
    </source>
</evidence>
<evidence type="ECO:0000256" key="7">
    <source>
        <dbReference type="SAM" id="Phobius"/>
    </source>
</evidence>
<evidence type="ECO:0000256" key="4">
    <source>
        <dbReference type="ARBA" id="ARBA00022692"/>
    </source>
</evidence>
<dbReference type="Proteomes" id="UP000886384">
    <property type="component" value="Unassembled WGS sequence"/>
</dbReference>
<feature type="transmembrane region" description="Helical" evidence="7">
    <location>
        <begin position="26"/>
        <end position="44"/>
    </location>
</feature>